<name>A0A0V0R9F5_PSEPJ</name>
<evidence type="ECO:0000313" key="2">
    <source>
        <dbReference type="Proteomes" id="UP000054937"/>
    </source>
</evidence>
<comment type="caution">
    <text evidence="1">The sequence shown here is derived from an EMBL/GenBank/DDBJ whole genome shotgun (WGS) entry which is preliminary data.</text>
</comment>
<gene>
    <name evidence="1" type="ORF">PPERSA_12191</name>
</gene>
<accession>A0A0V0R9F5</accession>
<keyword evidence="2" id="KW-1185">Reference proteome</keyword>
<dbReference type="AlphaFoldDB" id="A0A0V0R9F5"/>
<dbReference type="InParanoid" id="A0A0V0R9F5"/>
<proteinExistence type="predicted"/>
<protein>
    <submittedName>
        <fullName evidence="1">Uncharacterized protein</fullName>
    </submittedName>
</protein>
<evidence type="ECO:0000313" key="1">
    <source>
        <dbReference type="EMBL" id="KRX10840.1"/>
    </source>
</evidence>
<sequence>MQKSHQKNQLQRMRQNLENGLDYYKMSFEELENIEVKEMPQVLVVNSKIVGTFLKIMAQIEVNKGIRDSQKGQVDQKKIKLNYVFKMLEAVMKNEKEVFKKLGQESSEIGVFLQRFLVDY</sequence>
<reference evidence="1 2" key="1">
    <citation type="journal article" date="2015" name="Sci. Rep.">
        <title>Genome of the facultative scuticociliatosis pathogen Pseudocohnilembus persalinus provides insight into its virulence through horizontal gene transfer.</title>
        <authorList>
            <person name="Xiong J."/>
            <person name="Wang G."/>
            <person name="Cheng J."/>
            <person name="Tian M."/>
            <person name="Pan X."/>
            <person name="Warren A."/>
            <person name="Jiang C."/>
            <person name="Yuan D."/>
            <person name="Miao W."/>
        </authorList>
    </citation>
    <scope>NUCLEOTIDE SEQUENCE [LARGE SCALE GENOMIC DNA]</scope>
    <source>
        <strain evidence="1">36N120E</strain>
    </source>
</reference>
<dbReference type="EMBL" id="LDAU01000018">
    <property type="protein sequence ID" value="KRX10840.1"/>
    <property type="molecule type" value="Genomic_DNA"/>
</dbReference>
<organism evidence="1 2">
    <name type="scientific">Pseudocohnilembus persalinus</name>
    <name type="common">Ciliate</name>
    <dbReference type="NCBI Taxonomy" id="266149"/>
    <lineage>
        <taxon>Eukaryota</taxon>
        <taxon>Sar</taxon>
        <taxon>Alveolata</taxon>
        <taxon>Ciliophora</taxon>
        <taxon>Intramacronucleata</taxon>
        <taxon>Oligohymenophorea</taxon>
        <taxon>Scuticociliatia</taxon>
        <taxon>Philasterida</taxon>
        <taxon>Pseudocohnilembidae</taxon>
        <taxon>Pseudocohnilembus</taxon>
    </lineage>
</organism>
<dbReference type="Proteomes" id="UP000054937">
    <property type="component" value="Unassembled WGS sequence"/>
</dbReference>